<keyword evidence="9" id="KW-1185">Reference proteome</keyword>
<comment type="subcellular location">
    <subcellularLocation>
        <location evidence="1">Cell envelope</location>
    </subcellularLocation>
</comment>
<dbReference type="PANTHER" id="PTHR42953">
    <property type="entry name" value="HIGH-AFFINITY ZINC UPTAKE SYSTEM PROTEIN ZNUA-RELATED"/>
    <property type="match status" value="1"/>
</dbReference>
<name>A0ABP9X108_9CHLR</name>
<dbReference type="PANTHER" id="PTHR42953:SF1">
    <property type="entry name" value="METAL-BINDING PROTEIN HI_0362-RELATED"/>
    <property type="match status" value="1"/>
</dbReference>
<evidence type="ECO:0000256" key="5">
    <source>
        <dbReference type="RuleBase" id="RU003512"/>
    </source>
</evidence>
<dbReference type="InterPro" id="IPR006128">
    <property type="entry name" value="Lipoprotein_PsaA-like"/>
</dbReference>
<dbReference type="InterPro" id="IPR006127">
    <property type="entry name" value="ZnuA-like"/>
</dbReference>
<protein>
    <submittedName>
        <fullName evidence="8">Manganese-binding lipoprotein MntA</fullName>
    </submittedName>
</protein>
<evidence type="ECO:0000256" key="4">
    <source>
        <dbReference type="ARBA" id="ARBA00022729"/>
    </source>
</evidence>
<keyword evidence="6" id="KW-0175">Coiled coil</keyword>
<evidence type="ECO:0000256" key="2">
    <source>
        <dbReference type="ARBA" id="ARBA00022448"/>
    </source>
</evidence>
<evidence type="ECO:0000256" key="1">
    <source>
        <dbReference type="ARBA" id="ARBA00004196"/>
    </source>
</evidence>
<keyword evidence="3" id="KW-0479">Metal-binding</keyword>
<reference evidence="8 9" key="1">
    <citation type="submission" date="2024-02" db="EMBL/GenBank/DDBJ databases">
        <title>Herpetosiphon gulosus NBRC 112829.</title>
        <authorList>
            <person name="Ichikawa N."/>
            <person name="Katano-Makiyama Y."/>
            <person name="Hidaka K."/>
        </authorList>
    </citation>
    <scope>NUCLEOTIDE SEQUENCE [LARGE SCALE GENOMIC DNA]</scope>
    <source>
        <strain evidence="8 9">NBRC 112829</strain>
    </source>
</reference>
<dbReference type="EMBL" id="BAABRU010000010">
    <property type="protein sequence ID" value="GAA5529128.1"/>
    <property type="molecule type" value="Genomic_DNA"/>
</dbReference>
<dbReference type="Proteomes" id="UP001428290">
    <property type="component" value="Unassembled WGS sequence"/>
</dbReference>
<comment type="caution">
    <text evidence="8">The sequence shown here is derived from an EMBL/GenBank/DDBJ whole genome shotgun (WGS) entry which is preliminary data.</text>
</comment>
<evidence type="ECO:0000256" key="6">
    <source>
        <dbReference type="SAM" id="Coils"/>
    </source>
</evidence>
<accession>A0ABP9X108</accession>
<dbReference type="InterPro" id="IPR006129">
    <property type="entry name" value="AdhesinB"/>
</dbReference>
<dbReference type="PRINTS" id="PR00691">
    <property type="entry name" value="ADHESINB"/>
</dbReference>
<dbReference type="SUPFAM" id="SSF53807">
    <property type="entry name" value="Helical backbone' metal receptor"/>
    <property type="match status" value="1"/>
</dbReference>
<sequence>MQRKNFLVLLVLLLVSCGPSSFAQPTSANPPLRVAATVGMIADVVKHVGGEHVEVLGLMGPGVDPHLYKPSVGDVRILDDADLIFYGGLELEGRMTDMLEKLNRQKPTIAVTSQIDQSRLHATGGDSFDPHIWFDVILWRDTIAVIVETLASYDPAHAADYQRNAAAYAQELTALDQEVKDLIATVPTASRVLITAHDAFGYFGSAYGFEVRGLQGLSTASEAGAGDVQSLAEFIQTRQIKAIFVESSVPQTTINAVQKAVQSRGWDVAIGGELFSDAMGDAGTEEGTYIGMVRHNVTTIVNALK</sequence>
<feature type="coiled-coil region" evidence="6">
    <location>
        <begin position="158"/>
        <end position="185"/>
    </location>
</feature>
<keyword evidence="4 7" id="KW-0732">Signal</keyword>
<dbReference type="RefSeq" id="WP_345722741.1">
    <property type="nucleotide sequence ID" value="NZ_BAABRU010000010.1"/>
</dbReference>
<evidence type="ECO:0000313" key="8">
    <source>
        <dbReference type="EMBL" id="GAA5529128.1"/>
    </source>
</evidence>
<dbReference type="PRINTS" id="PR00690">
    <property type="entry name" value="ADHESNFAMILY"/>
</dbReference>
<dbReference type="PROSITE" id="PS51257">
    <property type="entry name" value="PROKAR_LIPOPROTEIN"/>
    <property type="match status" value="1"/>
</dbReference>
<proteinExistence type="inferred from homology"/>
<feature type="signal peptide" evidence="7">
    <location>
        <begin position="1"/>
        <end position="23"/>
    </location>
</feature>
<gene>
    <name evidence="8" type="primary">mntA_1</name>
    <name evidence="8" type="ORF">Hgul01_02933</name>
</gene>
<dbReference type="Pfam" id="PF01297">
    <property type="entry name" value="ZnuA"/>
    <property type="match status" value="1"/>
</dbReference>
<keyword evidence="8" id="KW-0449">Lipoprotein</keyword>
<evidence type="ECO:0000313" key="9">
    <source>
        <dbReference type="Proteomes" id="UP001428290"/>
    </source>
</evidence>
<evidence type="ECO:0000256" key="7">
    <source>
        <dbReference type="SAM" id="SignalP"/>
    </source>
</evidence>
<keyword evidence="2 5" id="KW-0813">Transport</keyword>
<dbReference type="Gene3D" id="3.40.50.1980">
    <property type="entry name" value="Nitrogenase molybdenum iron protein domain"/>
    <property type="match status" value="2"/>
</dbReference>
<dbReference type="InterPro" id="IPR050492">
    <property type="entry name" value="Bact_metal-bind_prot9"/>
</dbReference>
<evidence type="ECO:0000256" key="3">
    <source>
        <dbReference type="ARBA" id="ARBA00022723"/>
    </source>
</evidence>
<comment type="similarity">
    <text evidence="5">Belongs to the bacterial solute-binding protein 9 family.</text>
</comment>
<feature type="chain" id="PRO_5047046190" evidence="7">
    <location>
        <begin position="24"/>
        <end position="305"/>
    </location>
</feature>
<organism evidence="8 9">
    <name type="scientific">Herpetosiphon gulosus</name>
    <dbReference type="NCBI Taxonomy" id="1973496"/>
    <lineage>
        <taxon>Bacteria</taxon>
        <taxon>Bacillati</taxon>
        <taxon>Chloroflexota</taxon>
        <taxon>Chloroflexia</taxon>
        <taxon>Herpetosiphonales</taxon>
        <taxon>Herpetosiphonaceae</taxon>
        <taxon>Herpetosiphon</taxon>
    </lineage>
</organism>